<comment type="caution">
    <text evidence="1">The sequence shown here is derived from an EMBL/GenBank/DDBJ whole genome shotgun (WGS) entry which is preliminary data.</text>
</comment>
<name>A0ACC2D493_DIPCM</name>
<evidence type="ECO:0000313" key="2">
    <source>
        <dbReference type="Proteomes" id="UP001162992"/>
    </source>
</evidence>
<organism evidence="1 2">
    <name type="scientific">Diphasiastrum complanatum</name>
    <name type="common">Issler's clubmoss</name>
    <name type="synonym">Lycopodium complanatum</name>
    <dbReference type="NCBI Taxonomy" id="34168"/>
    <lineage>
        <taxon>Eukaryota</taxon>
        <taxon>Viridiplantae</taxon>
        <taxon>Streptophyta</taxon>
        <taxon>Embryophyta</taxon>
        <taxon>Tracheophyta</taxon>
        <taxon>Lycopodiopsida</taxon>
        <taxon>Lycopodiales</taxon>
        <taxon>Lycopodiaceae</taxon>
        <taxon>Lycopodioideae</taxon>
        <taxon>Diphasiastrum</taxon>
    </lineage>
</organism>
<dbReference type="Proteomes" id="UP001162992">
    <property type="component" value="Chromosome 7"/>
</dbReference>
<keyword evidence="2" id="KW-1185">Reference proteome</keyword>
<evidence type="ECO:0000313" key="1">
    <source>
        <dbReference type="EMBL" id="KAJ7549037.1"/>
    </source>
</evidence>
<sequence>MAPEVKLVKVALQQEGRLRNGLRIIITLARFIFVTRSWSFISDGDGDGEGERVSKKKGREEETGGDEAACRCCKSDLFCLISGAPASPEAPFNRMLQLSVCKSERENSKRKRKSKSKSKIVYDLKLWMFLLVSLFDSV</sequence>
<dbReference type="EMBL" id="CM055098">
    <property type="protein sequence ID" value="KAJ7549037.1"/>
    <property type="molecule type" value="Genomic_DNA"/>
</dbReference>
<reference evidence="2" key="1">
    <citation type="journal article" date="2024" name="Proc. Natl. Acad. Sci. U.S.A.">
        <title>Extraordinary preservation of gene collinearity over three hundred million years revealed in homosporous lycophytes.</title>
        <authorList>
            <person name="Li C."/>
            <person name="Wickell D."/>
            <person name="Kuo L.Y."/>
            <person name="Chen X."/>
            <person name="Nie B."/>
            <person name="Liao X."/>
            <person name="Peng D."/>
            <person name="Ji J."/>
            <person name="Jenkins J."/>
            <person name="Williams M."/>
            <person name="Shu S."/>
            <person name="Plott C."/>
            <person name="Barry K."/>
            <person name="Rajasekar S."/>
            <person name="Grimwood J."/>
            <person name="Han X."/>
            <person name="Sun S."/>
            <person name="Hou Z."/>
            <person name="He W."/>
            <person name="Dai G."/>
            <person name="Sun C."/>
            <person name="Schmutz J."/>
            <person name="Leebens-Mack J.H."/>
            <person name="Li F.W."/>
            <person name="Wang L."/>
        </authorList>
    </citation>
    <scope>NUCLEOTIDE SEQUENCE [LARGE SCALE GENOMIC DNA]</scope>
    <source>
        <strain evidence="2">cv. PW_Plant_1</strain>
    </source>
</reference>
<accession>A0ACC2D493</accession>
<gene>
    <name evidence="1" type="ORF">O6H91_07G037400</name>
</gene>
<proteinExistence type="predicted"/>
<protein>
    <submittedName>
        <fullName evidence="1">Uncharacterized protein</fullName>
    </submittedName>
</protein>